<proteinExistence type="predicted"/>
<dbReference type="AlphaFoldDB" id="A0A432XDP7"/>
<dbReference type="Proteomes" id="UP000286678">
    <property type="component" value="Unassembled WGS sequence"/>
</dbReference>
<reference evidence="2" key="1">
    <citation type="journal article" date="2018" name="Front. Microbiol.">
        <title>Genome-Based Analysis Reveals the Taxonomy and Diversity of the Family Idiomarinaceae.</title>
        <authorList>
            <person name="Liu Y."/>
            <person name="Lai Q."/>
            <person name="Shao Z."/>
        </authorList>
    </citation>
    <scope>NUCLEOTIDE SEQUENCE [LARGE SCALE GENOMIC DNA]</scope>
    <source>
        <strain evidence="2">SW15</strain>
    </source>
</reference>
<dbReference type="PROSITE" id="PS51257">
    <property type="entry name" value="PROKAR_LIPOPROTEIN"/>
    <property type="match status" value="1"/>
</dbReference>
<name>A0A432XDP7_9GAMM</name>
<keyword evidence="2" id="KW-1185">Reference proteome</keyword>
<sequence>MRGKIWLVAVLTSIAISGCGEQQNRSVVRYSQPQVCEFADTLAALDSAQPDPKQMRFLNETWRSLDREDRFRPDEKRVAAERMQALNYYLAQDTLQLLDKVLGITAETYEEIEALRRFSSNPKEMKVPDSMIRNYRNAVQACCADAVSRNATALLRADKESGLYAVGRRAYFMQRDVNALLDSELTFADYRQKIAAAAAKLPPAPELQLSADWVTCRN</sequence>
<comment type="caution">
    <text evidence="1">The sequence shown here is derived from an EMBL/GenBank/DDBJ whole genome shotgun (WGS) entry which is preliminary data.</text>
</comment>
<organism evidence="1 2">
    <name type="scientific">Pseudidiomarina aquimaris</name>
    <dbReference type="NCBI Taxonomy" id="641841"/>
    <lineage>
        <taxon>Bacteria</taxon>
        <taxon>Pseudomonadati</taxon>
        <taxon>Pseudomonadota</taxon>
        <taxon>Gammaproteobacteria</taxon>
        <taxon>Alteromonadales</taxon>
        <taxon>Idiomarinaceae</taxon>
        <taxon>Pseudidiomarina</taxon>
    </lineage>
</organism>
<evidence type="ECO:0000313" key="2">
    <source>
        <dbReference type="Proteomes" id="UP000286678"/>
    </source>
</evidence>
<protein>
    <submittedName>
        <fullName evidence="1">Uncharacterized protein</fullName>
    </submittedName>
</protein>
<accession>A0A432XDP7</accession>
<gene>
    <name evidence="1" type="ORF">CWE21_09325</name>
</gene>
<evidence type="ECO:0000313" key="1">
    <source>
        <dbReference type="EMBL" id="RUO46800.1"/>
    </source>
</evidence>
<dbReference type="EMBL" id="PIPT01000007">
    <property type="protein sequence ID" value="RUO46800.1"/>
    <property type="molecule type" value="Genomic_DNA"/>
</dbReference>